<evidence type="ECO:0000313" key="14">
    <source>
        <dbReference type="RefSeq" id="XP_010473913.1"/>
    </source>
</evidence>
<feature type="compositionally biased region" description="Acidic residues" evidence="11">
    <location>
        <begin position="1"/>
        <end position="31"/>
    </location>
</feature>
<evidence type="ECO:0000256" key="2">
    <source>
        <dbReference type="ARBA" id="ARBA00001947"/>
    </source>
</evidence>
<sequence>MDHSDDEIMYIDSEEENLLSNDEERESDDNYDGLADQEDHMKRSQKSYWTGYITTKIEDGSGCLRVACPEPSCSAAVGQDLIDKIAKKEHKEKYYTYFLRSYVEEGKKFKWCPSPGCEYAVDFGGSSSTTSNYDVSCLCSFKFCWDCCEDAHSPVDCDTVSKWLLKNRDESENTNWILTKTKPCPKCKRPIEKNQGCRHMSCSAPCKFQFCWICLKPWTGHTACNVFKEDNEDKTKRKRAKEAINRYHHYYERWEFNQSSRLTAVSDLEKWQSMWLKELSAILGTPETQLQFTVEAWLQIIECRRVLKWAYAFGYYLINHEPSKQHFFEYLQGEAESGLDRLHKCAKEELKQFIAKTKDLKKHFMKFQAKLISLTKTTKSYFENLVNALENGLTDVTHNEIIKSTQG</sequence>
<dbReference type="PROSITE" id="PS51873">
    <property type="entry name" value="TRIAD"/>
    <property type="match status" value="1"/>
</dbReference>
<evidence type="ECO:0000259" key="12">
    <source>
        <dbReference type="PROSITE" id="PS51873"/>
    </source>
</evidence>
<dbReference type="Proteomes" id="UP000694864">
    <property type="component" value="Chromosome 16"/>
</dbReference>
<comment type="pathway">
    <text evidence="3">Protein modification; protein ubiquitination.</text>
</comment>
<dbReference type="CDD" id="cd20346">
    <property type="entry name" value="BRcat_RBR_ANKIB1"/>
    <property type="match status" value="1"/>
</dbReference>
<evidence type="ECO:0000256" key="5">
    <source>
        <dbReference type="ARBA" id="ARBA00022679"/>
    </source>
</evidence>
<dbReference type="PANTHER" id="PTHR11685">
    <property type="entry name" value="RBR FAMILY RING FINGER AND IBR DOMAIN-CONTAINING"/>
    <property type="match status" value="1"/>
</dbReference>
<reference evidence="14" key="2">
    <citation type="submission" date="2025-08" db="UniProtKB">
        <authorList>
            <consortium name="RefSeq"/>
        </authorList>
    </citation>
    <scope>IDENTIFICATION</scope>
    <source>
        <tissue evidence="14">Leaf</tissue>
    </source>
</reference>
<name>A0ABM0WP05_CAMSA</name>
<keyword evidence="6" id="KW-0479">Metal-binding</keyword>
<dbReference type="GeneID" id="104753346"/>
<dbReference type="InterPro" id="IPR044066">
    <property type="entry name" value="TRIAD_supradom"/>
</dbReference>
<evidence type="ECO:0000256" key="6">
    <source>
        <dbReference type="ARBA" id="ARBA00022723"/>
    </source>
</evidence>
<evidence type="ECO:0000256" key="11">
    <source>
        <dbReference type="SAM" id="MobiDB-lite"/>
    </source>
</evidence>
<evidence type="ECO:0000313" key="13">
    <source>
        <dbReference type="Proteomes" id="UP000694864"/>
    </source>
</evidence>
<evidence type="ECO:0000256" key="7">
    <source>
        <dbReference type="ARBA" id="ARBA00022737"/>
    </source>
</evidence>
<gene>
    <name evidence="14" type="primary">LOC104753346</name>
</gene>
<evidence type="ECO:0000256" key="4">
    <source>
        <dbReference type="ARBA" id="ARBA00012251"/>
    </source>
</evidence>
<dbReference type="SUPFAM" id="SSF57850">
    <property type="entry name" value="RING/U-box"/>
    <property type="match status" value="3"/>
</dbReference>
<feature type="region of interest" description="Disordered" evidence="11">
    <location>
        <begin position="1"/>
        <end position="39"/>
    </location>
</feature>
<dbReference type="Pfam" id="PF01485">
    <property type="entry name" value="IBR"/>
    <property type="match status" value="1"/>
</dbReference>
<keyword evidence="8" id="KW-0863">Zinc-finger</keyword>
<dbReference type="InterPro" id="IPR031127">
    <property type="entry name" value="E3_UB_ligase_RBR"/>
</dbReference>
<proteinExistence type="predicted"/>
<dbReference type="SMART" id="SM00647">
    <property type="entry name" value="IBR"/>
    <property type="match status" value="2"/>
</dbReference>
<evidence type="ECO:0000256" key="1">
    <source>
        <dbReference type="ARBA" id="ARBA00001798"/>
    </source>
</evidence>
<dbReference type="RefSeq" id="XP_010473913.1">
    <property type="nucleotide sequence ID" value="XM_010475611.1"/>
</dbReference>
<keyword evidence="10" id="KW-0862">Zinc</keyword>
<evidence type="ECO:0000256" key="9">
    <source>
        <dbReference type="ARBA" id="ARBA00022786"/>
    </source>
</evidence>
<keyword evidence="7" id="KW-0677">Repeat</keyword>
<protein>
    <recommendedName>
        <fullName evidence="4">RBR-type E3 ubiquitin transferase</fullName>
        <ecNumber evidence="4">2.3.2.31</ecNumber>
    </recommendedName>
</protein>
<evidence type="ECO:0000256" key="8">
    <source>
        <dbReference type="ARBA" id="ARBA00022771"/>
    </source>
</evidence>
<dbReference type="EC" id="2.3.2.31" evidence="4"/>
<accession>A0ABM0WP05</accession>
<keyword evidence="5" id="KW-0808">Transferase</keyword>
<dbReference type="Pfam" id="PF22191">
    <property type="entry name" value="IBR_1"/>
    <property type="match status" value="1"/>
</dbReference>
<evidence type="ECO:0000256" key="3">
    <source>
        <dbReference type="ARBA" id="ARBA00004906"/>
    </source>
</evidence>
<dbReference type="Gene3D" id="1.20.120.1750">
    <property type="match status" value="1"/>
</dbReference>
<keyword evidence="9" id="KW-0833">Ubl conjugation pathway</keyword>
<reference evidence="13" key="1">
    <citation type="journal article" date="2014" name="Nat. Commun.">
        <title>The emerging biofuel crop Camelina sativa retains a highly undifferentiated hexaploid genome structure.</title>
        <authorList>
            <person name="Kagale S."/>
            <person name="Koh C."/>
            <person name="Nixon J."/>
            <person name="Bollina V."/>
            <person name="Clarke W.E."/>
            <person name="Tuteja R."/>
            <person name="Spillane C."/>
            <person name="Robinson S.J."/>
            <person name="Links M.G."/>
            <person name="Clarke C."/>
            <person name="Higgins E.E."/>
            <person name="Huebert T."/>
            <person name="Sharpe A.G."/>
            <person name="Parkin I.A."/>
        </authorList>
    </citation>
    <scope>NUCLEOTIDE SEQUENCE [LARGE SCALE GENOMIC DNA]</scope>
    <source>
        <strain evidence="13">cv. DH55</strain>
    </source>
</reference>
<keyword evidence="13" id="KW-1185">Reference proteome</keyword>
<comment type="cofactor">
    <cofactor evidence="2">
        <name>Zn(2+)</name>
        <dbReference type="ChEBI" id="CHEBI:29105"/>
    </cofactor>
</comment>
<evidence type="ECO:0000256" key="10">
    <source>
        <dbReference type="ARBA" id="ARBA00022833"/>
    </source>
</evidence>
<dbReference type="InterPro" id="IPR002867">
    <property type="entry name" value="IBR_dom"/>
</dbReference>
<comment type="catalytic activity">
    <reaction evidence="1">
        <text>[E2 ubiquitin-conjugating enzyme]-S-ubiquitinyl-L-cysteine + [acceptor protein]-L-lysine = [E2 ubiquitin-conjugating enzyme]-L-cysteine + [acceptor protein]-N(6)-ubiquitinyl-L-lysine.</text>
        <dbReference type="EC" id="2.3.2.31"/>
    </reaction>
</comment>
<feature type="domain" description="RING-type" evidence="12">
    <location>
        <begin position="17"/>
        <end position="228"/>
    </location>
</feature>
<organism evidence="13 14">
    <name type="scientific">Camelina sativa</name>
    <name type="common">False flax</name>
    <name type="synonym">Myagrum sativum</name>
    <dbReference type="NCBI Taxonomy" id="90675"/>
    <lineage>
        <taxon>Eukaryota</taxon>
        <taxon>Viridiplantae</taxon>
        <taxon>Streptophyta</taxon>
        <taxon>Embryophyta</taxon>
        <taxon>Tracheophyta</taxon>
        <taxon>Spermatophyta</taxon>
        <taxon>Magnoliopsida</taxon>
        <taxon>eudicotyledons</taxon>
        <taxon>Gunneridae</taxon>
        <taxon>Pentapetalae</taxon>
        <taxon>rosids</taxon>
        <taxon>malvids</taxon>
        <taxon>Brassicales</taxon>
        <taxon>Brassicaceae</taxon>
        <taxon>Camelineae</taxon>
        <taxon>Camelina</taxon>
    </lineage>
</organism>